<evidence type="ECO:0000313" key="2">
    <source>
        <dbReference type="EMBL" id="SMD24688.1"/>
    </source>
</evidence>
<organism evidence="2 3">
    <name type="scientific">Lentzea albidocapillata</name>
    <dbReference type="NCBI Taxonomy" id="40571"/>
    <lineage>
        <taxon>Bacteria</taxon>
        <taxon>Bacillati</taxon>
        <taxon>Actinomycetota</taxon>
        <taxon>Actinomycetes</taxon>
        <taxon>Pseudonocardiales</taxon>
        <taxon>Pseudonocardiaceae</taxon>
        <taxon>Lentzea</taxon>
    </lineage>
</organism>
<dbReference type="RefSeq" id="WP_144065755.1">
    <property type="nucleotide sequence ID" value="NZ_FWYC01000022.1"/>
</dbReference>
<sequence>MSSPDQRDEPLYGAKVTAGWLSVAFLLGLLWVAVERGPNQAYIALVACTVVALVIGLVAGMRRHARRRRFERS</sequence>
<dbReference type="OrthoDB" id="9989227at2"/>
<dbReference type="Proteomes" id="UP000192840">
    <property type="component" value="Unassembled WGS sequence"/>
</dbReference>
<protein>
    <submittedName>
        <fullName evidence="2">Uncharacterized protein</fullName>
    </submittedName>
</protein>
<dbReference type="STRING" id="40571.SAMN05660733_07799"/>
<gene>
    <name evidence="2" type="ORF">SAMN05660733_07799</name>
</gene>
<feature type="transmembrane region" description="Helical" evidence="1">
    <location>
        <begin position="12"/>
        <end position="34"/>
    </location>
</feature>
<name>A0A1W2FST7_9PSEU</name>
<keyword evidence="3" id="KW-1185">Reference proteome</keyword>
<feature type="transmembrane region" description="Helical" evidence="1">
    <location>
        <begin position="40"/>
        <end position="60"/>
    </location>
</feature>
<evidence type="ECO:0000256" key="1">
    <source>
        <dbReference type="SAM" id="Phobius"/>
    </source>
</evidence>
<keyword evidence="1" id="KW-1133">Transmembrane helix</keyword>
<proteinExistence type="predicted"/>
<keyword evidence="1" id="KW-0812">Transmembrane</keyword>
<accession>A0A1W2FST7</accession>
<dbReference type="AlphaFoldDB" id="A0A1W2FST7"/>
<reference evidence="3" key="1">
    <citation type="submission" date="2017-04" db="EMBL/GenBank/DDBJ databases">
        <authorList>
            <person name="Varghese N."/>
            <person name="Submissions S."/>
        </authorList>
    </citation>
    <scope>NUCLEOTIDE SEQUENCE [LARGE SCALE GENOMIC DNA]</scope>
    <source>
        <strain evidence="3">DSM 44073</strain>
    </source>
</reference>
<dbReference type="EMBL" id="FWYC01000022">
    <property type="protein sequence ID" value="SMD24688.1"/>
    <property type="molecule type" value="Genomic_DNA"/>
</dbReference>
<keyword evidence="1" id="KW-0472">Membrane</keyword>
<evidence type="ECO:0000313" key="3">
    <source>
        <dbReference type="Proteomes" id="UP000192840"/>
    </source>
</evidence>